<dbReference type="OrthoDB" id="1728256at2759"/>
<accession>A0A7J0FXV5</accession>
<protein>
    <submittedName>
        <fullName evidence="2">C-terminal domain phosphatase-like 4</fullName>
    </submittedName>
</protein>
<proteinExistence type="predicted"/>
<feature type="compositionally biased region" description="Acidic residues" evidence="1">
    <location>
        <begin position="50"/>
        <end position="59"/>
    </location>
</feature>
<feature type="region of interest" description="Disordered" evidence="1">
    <location>
        <begin position="36"/>
        <end position="59"/>
    </location>
</feature>
<sequence length="93" mass="10286">MQMKLRDPFPAWMTFQMSLATDSPVHSSSSDDFAAFLDTELASNPGTSSDQEDEDEDEIERIKRQKVEVLESIKDPEGSTLHLAAEQSLGVAV</sequence>
<comment type="caution">
    <text evidence="2">The sequence shown here is derived from an EMBL/GenBank/DDBJ whole genome shotgun (WGS) entry which is preliminary data.</text>
</comment>
<reference evidence="2 3" key="1">
    <citation type="submission" date="2019-07" db="EMBL/GenBank/DDBJ databases">
        <title>De Novo Assembly of kiwifruit Actinidia rufa.</title>
        <authorList>
            <person name="Sugita-Konishi S."/>
            <person name="Sato K."/>
            <person name="Mori E."/>
            <person name="Abe Y."/>
            <person name="Kisaki G."/>
            <person name="Hamano K."/>
            <person name="Suezawa K."/>
            <person name="Otani M."/>
            <person name="Fukuda T."/>
            <person name="Manabe T."/>
            <person name="Gomi K."/>
            <person name="Tabuchi M."/>
            <person name="Akimitsu K."/>
            <person name="Kataoka I."/>
        </authorList>
    </citation>
    <scope>NUCLEOTIDE SEQUENCE [LARGE SCALE GENOMIC DNA]</scope>
    <source>
        <strain evidence="3">cv. Fuchu</strain>
    </source>
</reference>
<dbReference type="AlphaFoldDB" id="A0A7J0FXV5"/>
<organism evidence="2 3">
    <name type="scientific">Actinidia rufa</name>
    <dbReference type="NCBI Taxonomy" id="165716"/>
    <lineage>
        <taxon>Eukaryota</taxon>
        <taxon>Viridiplantae</taxon>
        <taxon>Streptophyta</taxon>
        <taxon>Embryophyta</taxon>
        <taxon>Tracheophyta</taxon>
        <taxon>Spermatophyta</taxon>
        <taxon>Magnoliopsida</taxon>
        <taxon>eudicotyledons</taxon>
        <taxon>Gunneridae</taxon>
        <taxon>Pentapetalae</taxon>
        <taxon>asterids</taxon>
        <taxon>Ericales</taxon>
        <taxon>Actinidiaceae</taxon>
        <taxon>Actinidia</taxon>
    </lineage>
</organism>
<evidence type="ECO:0000313" key="3">
    <source>
        <dbReference type="Proteomes" id="UP000585474"/>
    </source>
</evidence>
<dbReference type="EMBL" id="BJWL01000016">
    <property type="protein sequence ID" value="GFZ03414.1"/>
    <property type="molecule type" value="Genomic_DNA"/>
</dbReference>
<name>A0A7J0FXV5_9ERIC</name>
<gene>
    <name evidence="2" type="ORF">Acr_16g0000380</name>
</gene>
<evidence type="ECO:0000256" key="1">
    <source>
        <dbReference type="SAM" id="MobiDB-lite"/>
    </source>
</evidence>
<keyword evidence="3" id="KW-1185">Reference proteome</keyword>
<dbReference type="Proteomes" id="UP000585474">
    <property type="component" value="Unassembled WGS sequence"/>
</dbReference>
<evidence type="ECO:0000313" key="2">
    <source>
        <dbReference type="EMBL" id="GFZ03414.1"/>
    </source>
</evidence>